<dbReference type="Gene3D" id="3.40.720.10">
    <property type="entry name" value="Alkaline Phosphatase, subunit A"/>
    <property type="match status" value="1"/>
</dbReference>
<name>A0A6I8V1J2_DROPS</name>
<dbReference type="PANTHER" id="PTHR10974:SF9">
    <property type="entry name" value="DUF229 DOMAIN CONTAINING PROTEIN-RELATED"/>
    <property type="match status" value="1"/>
</dbReference>
<keyword evidence="3" id="KW-1185">Reference proteome</keyword>
<dbReference type="CDD" id="cd16021">
    <property type="entry name" value="ALP_like"/>
    <property type="match status" value="1"/>
</dbReference>
<dbReference type="RefSeq" id="XP_002135753.2">
    <property type="nucleotide sequence ID" value="XM_002135717.3"/>
</dbReference>
<evidence type="ECO:0000313" key="3">
    <source>
        <dbReference type="Proteomes" id="UP000001819"/>
    </source>
</evidence>
<gene>
    <name evidence="4" type="primary">LOC6899783</name>
</gene>
<dbReference type="PANTHER" id="PTHR10974">
    <property type="entry name" value="FI08016P-RELATED"/>
    <property type="match status" value="1"/>
</dbReference>
<feature type="transmembrane region" description="Helical" evidence="2">
    <location>
        <begin position="9"/>
        <end position="26"/>
    </location>
</feature>
<dbReference type="InterPro" id="IPR004245">
    <property type="entry name" value="DUF229"/>
</dbReference>
<protein>
    <submittedName>
        <fullName evidence="4">Uncharacterized protein isoform X1</fullName>
    </submittedName>
</protein>
<reference evidence="4" key="1">
    <citation type="submission" date="2025-08" db="UniProtKB">
        <authorList>
            <consortium name="RefSeq"/>
        </authorList>
    </citation>
    <scope>IDENTIFICATION</scope>
    <source>
        <strain evidence="4">MV-25-SWS-2005</strain>
        <tissue evidence="4">Whole body</tissue>
    </source>
</reference>
<keyword evidence="2" id="KW-0812">Transmembrane</keyword>
<accession>A0A6I8V1J2</accession>
<proteinExistence type="predicted"/>
<dbReference type="FunFam" id="3.40.720.10:FF:000017">
    <property type="entry name" value="Predicted protein"/>
    <property type="match status" value="1"/>
</dbReference>
<keyword evidence="2" id="KW-0472">Membrane</keyword>
<sequence>MIRCNISRVVMVCAIVLILIFMFRNYNGDPRSASDTPQIIELETTYVPPTTLFSPPKTSRASKPPSQPEKPQSVAEKFFVFSPRCKIPYVDPLKSELVDVMSDVPLKVCSMDQDLFSVLYDRKARHYTLRVNQDFVKTKYADSSDLHCVYREVIPGSNDSFAMTNSPQVFEEYFVVPRHFLGVVVQCNEMKNLSQVVQVDAFSFAQYPEDRNETSDDWRGIHYPSVFLFGVDSMSRMNYRRTMPLTSQFTSQQGWYEMEGYNKVGDNTLPNLLAVLTGRSTKEWSRNCNLKHPGCFDFVTYLWDHFHNAGYLTAYAEDLPAISTFNYLKSGFTRKPVDFYLRPFLMILDHVLETVDWFDQKYCVGRRTSFSYVFDYAKQLIQRFVKETSKPLFGLFWTSSCTHDHPRGGELLDGIFVKYLEQFKEYGLFDKAIVVLFSDHGSRYGELAEISSGFLEERLPMLHIYLPPHYRRRYPEVARALQLNKNRLTSAYDLHMGIRSILKPIRPGLEFVSTIECYGCQSIFETVPRDRGCDEANIPYHWCACDTFVPVSSSGFTKKLAGMIVYRMNKYLAQLNLDADCQRLHLRKLVRSKRQLHFDSVGVEVSPIDGMETFQLQFITSPNGGKFRSVINSDPTGTYVDIELEGISRLNSYRNESQCVEDMLAKKICVCRKKKSNGSSIVDESSKVRKVKYSWIADQEDEYDDSNDHVVGRIRIYQ</sequence>
<dbReference type="SUPFAM" id="SSF53649">
    <property type="entry name" value="Alkaline phosphatase-like"/>
    <property type="match status" value="1"/>
</dbReference>
<dbReference type="AlphaFoldDB" id="A0A6I8V1J2"/>
<evidence type="ECO:0000313" key="4">
    <source>
        <dbReference type="RefSeq" id="XP_002135753.2"/>
    </source>
</evidence>
<evidence type="ECO:0000256" key="1">
    <source>
        <dbReference type="SAM" id="MobiDB-lite"/>
    </source>
</evidence>
<organism evidence="3 4">
    <name type="scientific">Drosophila pseudoobscura pseudoobscura</name>
    <name type="common">Fruit fly</name>
    <dbReference type="NCBI Taxonomy" id="46245"/>
    <lineage>
        <taxon>Eukaryota</taxon>
        <taxon>Metazoa</taxon>
        <taxon>Ecdysozoa</taxon>
        <taxon>Arthropoda</taxon>
        <taxon>Hexapoda</taxon>
        <taxon>Insecta</taxon>
        <taxon>Pterygota</taxon>
        <taxon>Neoptera</taxon>
        <taxon>Endopterygota</taxon>
        <taxon>Diptera</taxon>
        <taxon>Brachycera</taxon>
        <taxon>Muscomorpha</taxon>
        <taxon>Ephydroidea</taxon>
        <taxon>Drosophilidae</taxon>
        <taxon>Drosophila</taxon>
        <taxon>Sophophora</taxon>
    </lineage>
</organism>
<dbReference type="Pfam" id="PF02995">
    <property type="entry name" value="DUF229"/>
    <property type="match status" value="1"/>
</dbReference>
<dbReference type="InParanoid" id="A0A6I8V1J2"/>
<dbReference type="GO" id="GO:0005615">
    <property type="term" value="C:extracellular space"/>
    <property type="evidence" value="ECO:0007669"/>
    <property type="project" value="TreeGrafter"/>
</dbReference>
<feature type="compositionally biased region" description="Polar residues" evidence="1">
    <location>
        <begin position="50"/>
        <end position="61"/>
    </location>
</feature>
<feature type="region of interest" description="Disordered" evidence="1">
    <location>
        <begin position="50"/>
        <end position="71"/>
    </location>
</feature>
<dbReference type="Proteomes" id="UP000001819">
    <property type="component" value="Chromosome X"/>
</dbReference>
<evidence type="ECO:0000256" key="2">
    <source>
        <dbReference type="SAM" id="Phobius"/>
    </source>
</evidence>
<dbReference type="ExpressionAtlas" id="A0A6I8V1J2">
    <property type="expression patterns" value="baseline"/>
</dbReference>
<dbReference type="InterPro" id="IPR017850">
    <property type="entry name" value="Alkaline_phosphatase_core_sf"/>
</dbReference>
<keyword evidence="2" id="KW-1133">Transmembrane helix</keyword>